<feature type="compositionally biased region" description="Basic and acidic residues" evidence="1">
    <location>
        <begin position="164"/>
        <end position="174"/>
    </location>
</feature>
<organism evidence="3 4">
    <name type="scientific">Aspergillus brasiliensis (strain CBS 101740 / IMI 381727 / IBT 21946)</name>
    <dbReference type="NCBI Taxonomy" id="767769"/>
    <lineage>
        <taxon>Eukaryota</taxon>
        <taxon>Fungi</taxon>
        <taxon>Dikarya</taxon>
        <taxon>Ascomycota</taxon>
        <taxon>Pezizomycotina</taxon>
        <taxon>Eurotiomycetes</taxon>
        <taxon>Eurotiomycetidae</taxon>
        <taxon>Eurotiales</taxon>
        <taxon>Aspergillaceae</taxon>
        <taxon>Aspergillus</taxon>
        <taxon>Aspergillus subgen. Circumdati</taxon>
    </lineage>
</organism>
<dbReference type="Gene3D" id="6.10.110.10">
    <property type="match status" value="1"/>
</dbReference>
<evidence type="ECO:0000256" key="2">
    <source>
        <dbReference type="SAM" id="SignalP"/>
    </source>
</evidence>
<dbReference type="EMBL" id="KV878684">
    <property type="protein sequence ID" value="OJJ71718.1"/>
    <property type="molecule type" value="Genomic_DNA"/>
</dbReference>
<keyword evidence="2" id="KW-0732">Signal</keyword>
<dbReference type="OrthoDB" id="440424at2759"/>
<name>A0A1L9UJ68_ASPBC</name>
<dbReference type="VEuPathDB" id="FungiDB:ASPBRDRAFT_674307"/>
<feature type="signal peptide" evidence="2">
    <location>
        <begin position="1"/>
        <end position="19"/>
    </location>
</feature>
<dbReference type="InterPro" id="IPR038213">
    <property type="entry name" value="IFI6/IFI27-like_sf"/>
</dbReference>
<sequence length="174" mass="18767">MRLTTLLFILVHLLALTSAAMTGNFMGMGSAFNFTQTAAQRLQQLAGHLVPDRSTGNATKDYVVQHPFQVASSILGFAFPGVLLKLVGYGPLGPYAGSLASWSQSYLGNPVARSFRAYLQSAAMNGYAAAPVVTTVRGVIVSAWGYLAWKDGFGGKGEQQHQQPQEERQEKKSR</sequence>
<feature type="region of interest" description="Disordered" evidence="1">
    <location>
        <begin position="155"/>
        <end position="174"/>
    </location>
</feature>
<gene>
    <name evidence="3" type="ORF">ASPBRDRAFT_674307</name>
</gene>
<evidence type="ECO:0000313" key="3">
    <source>
        <dbReference type="EMBL" id="OJJ71718.1"/>
    </source>
</evidence>
<dbReference type="GeneID" id="93581378"/>
<protein>
    <submittedName>
        <fullName evidence="3">Uncharacterized protein</fullName>
    </submittedName>
</protein>
<accession>A0A1L9UJ68</accession>
<proteinExistence type="predicted"/>
<dbReference type="OMA" id="AWGYLAW"/>
<feature type="chain" id="PRO_5013267921" evidence="2">
    <location>
        <begin position="20"/>
        <end position="174"/>
    </location>
</feature>
<keyword evidence="4" id="KW-1185">Reference proteome</keyword>
<evidence type="ECO:0000313" key="4">
    <source>
        <dbReference type="Proteomes" id="UP000184499"/>
    </source>
</evidence>
<evidence type="ECO:0000256" key="1">
    <source>
        <dbReference type="SAM" id="MobiDB-lite"/>
    </source>
</evidence>
<reference evidence="4" key="1">
    <citation type="journal article" date="2017" name="Genome Biol.">
        <title>Comparative genomics reveals high biological diversity and specific adaptations in the industrially and medically important fungal genus Aspergillus.</title>
        <authorList>
            <person name="de Vries R.P."/>
            <person name="Riley R."/>
            <person name="Wiebenga A."/>
            <person name="Aguilar-Osorio G."/>
            <person name="Amillis S."/>
            <person name="Uchima C.A."/>
            <person name="Anderluh G."/>
            <person name="Asadollahi M."/>
            <person name="Askin M."/>
            <person name="Barry K."/>
            <person name="Battaglia E."/>
            <person name="Bayram O."/>
            <person name="Benocci T."/>
            <person name="Braus-Stromeyer S.A."/>
            <person name="Caldana C."/>
            <person name="Canovas D."/>
            <person name="Cerqueira G.C."/>
            <person name="Chen F."/>
            <person name="Chen W."/>
            <person name="Choi C."/>
            <person name="Clum A."/>
            <person name="Dos Santos R.A."/>
            <person name="Damasio A.R."/>
            <person name="Diallinas G."/>
            <person name="Emri T."/>
            <person name="Fekete E."/>
            <person name="Flipphi M."/>
            <person name="Freyberg S."/>
            <person name="Gallo A."/>
            <person name="Gournas C."/>
            <person name="Habgood R."/>
            <person name="Hainaut M."/>
            <person name="Harispe M.L."/>
            <person name="Henrissat B."/>
            <person name="Hilden K.S."/>
            <person name="Hope R."/>
            <person name="Hossain A."/>
            <person name="Karabika E."/>
            <person name="Karaffa L."/>
            <person name="Karanyi Z."/>
            <person name="Krasevec N."/>
            <person name="Kuo A."/>
            <person name="Kusch H."/>
            <person name="LaButti K."/>
            <person name="Lagendijk E.L."/>
            <person name="Lapidus A."/>
            <person name="Levasseur A."/>
            <person name="Lindquist E."/>
            <person name="Lipzen A."/>
            <person name="Logrieco A.F."/>
            <person name="MacCabe A."/>
            <person name="Maekelae M.R."/>
            <person name="Malavazi I."/>
            <person name="Melin P."/>
            <person name="Meyer V."/>
            <person name="Mielnichuk N."/>
            <person name="Miskei M."/>
            <person name="Molnar A.P."/>
            <person name="Mule G."/>
            <person name="Ngan C.Y."/>
            <person name="Orejas M."/>
            <person name="Orosz E."/>
            <person name="Ouedraogo J.P."/>
            <person name="Overkamp K.M."/>
            <person name="Park H.-S."/>
            <person name="Perrone G."/>
            <person name="Piumi F."/>
            <person name="Punt P.J."/>
            <person name="Ram A.F."/>
            <person name="Ramon A."/>
            <person name="Rauscher S."/>
            <person name="Record E."/>
            <person name="Riano-Pachon D.M."/>
            <person name="Robert V."/>
            <person name="Roehrig J."/>
            <person name="Ruller R."/>
            <person name="Salamov A."/>
            <person name="Salih N.S."/>
            <person name="Samson R.A."/>
            <person name="Sandor E."/>
            <person name="Sanguinetti M."/>
            <person name="Schuetze T."/>
            <person name="Sepcic K."/>
            <person name="Shelest E."/>
            <person name="Sherlock G."/>
            <person name="Sophianopoulou V."/>
            <person name="Squina F.M."/>
            <person name="Sun H."/>
            <person name="Susca A."/>
            <person name="Todd R.B."/>
            <person name="Tsang A."/>
            <person name="Unkles S.E."/>
            <person name="van de Wiele N."/>
            <person name="van Rossen-Uffink D."/>
            <person name="Oliveira J.V."/>
            <person name="Vesth T.C."/>
            <person name="Visser J."/>
            <person name="Yu J.-H."/>
            <person name="Zhou M."/>
            <person name="Andersen M.R."/>
            <person name="Archer D.B."/>
            <person name="Baker S.E."/>
            <person name="Benoit I."/>
            <person name="Brakhage A.A."/>
            <person name="Braus G.H."/>
            <person name="Fischer R."/>
            <person name="Frisvad J.C."/>
            <person name="Goldman G.H."/>
            <person name="Houbraken J."/>
            <person name="Oakley B."/>
            <person name="Pocsi I."/>
            <person name="Scazzocchio C."/>
            <person name="Seiboth B."/>
            <person name="vanKuyk P.A."/>
            <person name="Wortman J."/>
            <person name="Dyer P.S."/>
            <person name="Grigoriev I.V."/>
        </authorList>
    </citation>
    <scope>NUCLEOTIDE SEQUENCE [LARGE SCALE GENOMIC DNA]</scope>
    <source>
        <strain evidence="4">CBS 101740 / IMI 381727 / IBT 21946</strain>
    </source>
</reference>
<dbReference type="Proteomes" id="UP000184499">
    <property type="component" value="Unassembled WGS sequence"/>
</dbReference>
<dbReference type="RefSeq" id="XP_067478966.1">
    <property type="nucleotide sequence ID" value="XM_067628890.1"/>
</dbReference>
<dbReference type="AlphaFoldDB" id="A0A1L9UJ68"/>